<name>W9H616_9PROT</name>
<dbReference type="RefSeq" id="WP_037452613.1">
    <property type="nucleotide sequence ID" value="NZ_AVFL01000009.1"/>
</dbReference>
<evidence type="ECO:0000256" key="2">
    <source>
        <dbReference type="SAM" id="SignalP"/>
    </source>
</evidence>
<feature type="chain" id="PRO_5004923445" description="AAA+ family ATPase" evidence="2">
    <location>
        <begin position="22"/>
        <end position="95"/>
    </location>
</feature>
<dbReference type="EMBL" id="AVFL01000009">
    <property type="protein sequence ID" value="EWY40122.1"/>
    <property type="molecule type" value="Genomic_DNA"/>
</dbReference>
<keyword evidence="2" id="KW-0732">Signal</keyword>
<comment type="caution">
    <text evidence="3">The sequence shown here is derived from an EMBL/GenBank/DDBJ whole genome shotgun (WGS) entry which is preliminary data.</text>
</comment>
<dbReference type="AlphaFoldDB" id="W9H616"/>
<dbReference type="Proteomes" id="UP000019486">
    <property type="component" value="Unassembled WGS sequence"/>
</dbReference>
<accession>W9H616</accession>
<gene>
    <name evidence="3" type="ORF">N825_02845</name>
</gene>
<evidence type="ECO:0000313" key="3">
    <source>
        <dbReference type="EMBL" id="EWY40122.1"/>
    </source>
</evidence>
<keyword evidence="4" id="KW-1185">Reference proteome</keyword>
<dbReference type="OrthoDB" id="7308154at2"/>
<feature type="region of interest" description="Disordered" evidence="1">
    <location>
        <begin position="72"/>
        <end position="95"/>
    </location>
</feature>
<protein>
    <recommendedName>
        <fullName evidence="5">AAA+ family ATPase</fullName>
    </recommendedName>
</protein>
<sequence>MRLQILTLCAYVILATAPAAAQSVSPVPPEPSATELTMQGLTKLMLGLQRMVEELPRYGLPEITENGDIVIRRVDPKPVPDAPHTRPSSPGGVDL</sequence>
<evidence type="ECO:0000256" key="1">
    <source>
        <dbReference type="SAM" id="MobiDB-lite"/>
    </source>
</evidence>
<organism evidence="3 4">
    <name type="scientific">Skermanella stibiiresistens SB22</name>
    <dbReference type="NCBI Taxonomy" id="1385369"/>
    <lineage>
        <taxon>Bacteria</taxon>
        <taxon>Pseudomonadati</taxon>
        <taxon>Pseudomonadota</taxon>
        <taxon>Alphaproteobacteria</taxon>
        <taxon>Rhodospirillales</taxon>
        <taxon>Azospirillaceae</taxon>
        <taxon>Skermanella</taxon>
    </lineage>
</organism>
<evidence type="ECO:0000313" key="4">
    <source>
        <dbReference type="Proteomes" id="UP000019486"/>
    </source>
</evidence>
<reference evidence="3 4" key="1">
    <citation type="submission" date="2013-08" db="EMBL/GenBank/DDBJ databases">
        <title>The genome sequence of Skermanella stibiiresistens.</title>
        <authorList>
            <person name="Zhu W."/>
            <person name="Wang G."/>
        </authorList>
    </citation>
    <scope>NUCLEOTIDE SEQUENCE [LARGE SCALE GENOMIC DNA]</scope>
    <source>
        <strain evidence="3 4">SB22</strain>
    </source>
</reference>
<evidence type="ECO:0008006" key="5">
    <source>
        <dbReference type="Google" id="ProtNLM"/>
    </source>
</evidence>
<feature type="signal peptide" evidence="2">
    <location>
        <begin position="1"/>
        <end position="21"/>
    </location>
</feature>
<dbReference type="STRING" id="1385369.N825_02845"/>
<proteinExistence type="predicted"/>